<reference evidence="3 4" key="1">
    <citation type="journal article" date="2015" name="Genome Announc.">
        <title>Complete Genome Sequence of a Novel Bacterium within the Family Rhodocyclaceae That Degrades Polycyclic Aromatic Hydrocarbons.</title>
        <authorList>
            <person name="Singleton D.R."/>
            <person name="Dickey A.N."/>
            <person name="Scholl E.H."/>
            <person name="Wright F.A."/>
            <person name="Aitken M.D."/>
        </authorList>
    </citation>
    <scope>NUCLEOTIDE SEQUENCE [LARGE SCALE GENOMIC DNA]</scope>
    <source>
        <strain evidence="4">PG1-Ca6</strain>
    </source>
</reference>
<sequence>MDINDLRSTFTVLSFLVFIGIVWWAYSDRRKTDYDEAARLPLDDDKPLTPDTTTAVQGNEKQEKKTS</sequence>
<evidence type="ECO:0000256" key="2">
    <source>
        <dbReference type="SAM" id="Phobius"/>
    </source>
</evidence>
<keyword evidence="2" id="KW-0472">Membrane</keyword>
<keyword evidence="4" id="KW-1185">Reference proteome</keyword>
<keyword evidence="2" id="KW-1133">Transmembrane helix</keyword>
<keyword evidence="2" id="KW-0812">Transmembrane</keyword>
<proteinExistence type="predicted"/>
<organism evidence="3 4">
    <name type="scientific">Rugosibacter aromaticivorans</name>
    <dbReference type="NCBI Taxonomy" id="1565605"/>
    <lineage>
        <taxon>Bacteria</taxon>
        <taxon>Pseudomonadati</taxon>
        <taxon>Pseudomonadota</taxon>
        <taxon>Betaproteobacteria</taxon>
        <taxon>Nitrosomonadales</taxon>
        <taxon>Sterolibacteriaceae</taxon>
        <taxon>Rugosibacter</taxon>
    </lineage>
</organism>
<dbReference type="RefSeq" id="WP_202636571.1">
    <property type="nucleotide sequence ID" value="NZ_CP010554.1"/>
</dbReference>
<dbReference type="Pfam" id="PF05545">
    <property type="entry name" value="FixQ"/>
    <property type="match status" value="1"/>
</dbReference>
<dbReference type="CDD" id="cd01324">
    <property type="entry name" value="cbb3_Oxidase_CcoQ"/>
    <property type="match status" value="1"/>
</dbReference>
<evidence type="ECO:0000313" key="4">
    <source>
        <dbReference type="Proteomes" id="UP000061603"/>
    </source>
</evidence>
<accession>A0A0C5JLD3</accession>
<protein>
    <recommendedName>
        <fullName evidence="5">Cytochrome oxidase</fullName>
    </recommendedName>
</protein>
<evidence type="ECO:0000256" key="1">
    <source>
        <dbReference type="SAM" id="MobiDB-lite"/>
    </source>
</evidence>
<dbReference type="KEGG" id="rbu:PG1C_06305"/>
<evidence type="ECO:0008006" key="5">
    <source>
        <dbReference type="Google" id="ProtNLM"/>
    </source>
</evidence>
<name>A0A0C5JLD3_9PROT</name>
<dbReference type="AlphaFoldDB" id="A0A0C5JLD3"/>
<dbReference type="HOGENOM" id="CLU_192294_2_1_4"/>
<evidence type="ECO:0000313" key="3">
    <source>
        <dbReference type="EMBL" id="AJP48171.1"/>
    </source>
</evidence>
<dbReference type="STRING" id="1565605.PG1C_06305"/>
<feature type="region of interest" description="Disordered" evidence="1">
    <location>
        <begin position="40"/>
        <end position="67"/>
    </location>
</feature>
<dbReference type="Proteomes" id="UP000061603">
    <property type="component" value="Chromosome"/>
</dbReference>
<dbReference type="EMBL" id="CP010554">
    <property type="protein sequence ID" value="AJP48171.1"/>
    <property type="molecule type" value="Genomic_DNA"/>
</dbReference>
<dbReference type="InterPro" id="IPR008621">
    <property type="entry name" value="Cbb3-typ_cyt_oxidase_comp"/>
</dbReference>
<feature type="transmembrane region" description="Helical" evidence="2">
    <location>
        <begin position="6"/>
        <end position="26"/>
    </location>
</feature>
<gene>
    <name evidence="3" type="ORF">PG1C_06305</name>
</gene>